<dbReference type="Gene3D" id="3.40.1740.10">
    <property type="entry name" value="VC0467-like"/>
    <property type="match status" value="1"/>
</dbReference>
<evidence type="ECO:0000313" key="2">
    <source>
        <dbReference type="EMBL" id="TSJ77889.1"/>
    </source>
</evidence>
<dbReference type="SUPFAM" id="SSF143456">
    <property type="entry name" value="VC0467-like"/>
    <property type="match status" value="1"/>
</dbReference>
<name>A0A556QML9_9BACT</name>
<keyword evidence="3" id="KW-1185">Reference proteome</keyword>
<dbReference type="AlphaFoldDB" id="A0A556QML9"/>
<sequence length="186" mass="20703">MSTRHPDSSSVLGGSLLLAHPSLREETFKHTVILIASHDDDGAMGVVLNRPLEKCLGELNDEFGQSALAQVPLFEGGPVQPTQVILCVWRPHPESEGFQLMFGIDPQRAEELMHEEGVHMRAFLGYAGWTGGQLEDEVKRDTWVVSPLVADLLEDSPDEQLWRDLLGQIDDEWKLLANEPEDPSLN</sequence>
<dbReference type="GO" id="GO:0005829">
    <property type="term" value="C:cytosol"/>
    <property type="evidence" value="ECO:0007669"/>
    <property type="project" value="TreeGrafter"/>
</dbReference>
<dbReference type="PANTHER" id="PTHR30327:SF1">
    <property type="entry name" value="UPF0301 PROTEIN YQGE"/>
    <property type="match status" value="1"/>
</dbReference>
<protein>
    <submittedName>
        <fullName evidence="2">YqgE/AlgH family protein</fullName>
    </submittedName>
</protein>
<comment type="caution">
    <text evidence="2">The sequence shown here is derived from an EMBL/GenBank/DDBJ whole genome shotgun (WGS) entry which is preliminary data.</text>
</comment>
<dbReference type="InterPro" id="IPR003774">
    <property type="entry name" value="AlgH-like"/>
</dbReference>
<organism evidence="2 3">
    <name type="scientific">Rariglobus hedericola</name>
    <dbReference type="NCBI Taxonomy" id="2597822"/>
    <lineage>
        <taxon>Bacteria</taxon>
        <taxon>Pseudomonadati</taxon>
        <taxon>Verrucomicrobiota</taxon>
        <taxon>Opitutia</taxon>
        <taxon>Opitutales</taxon>
        <taxon>Opitutaceae</taxon>
        <taxon>Rariglobus</taxon>
    </lineage>
</organism>
<reference evidence="2 3" key="1">
    <citation type="submission" date="2019-07" db="EMBL/GenBank/DDBJ databases">
        <title>Description of 53C-WASEF.</title>
        <authorList>
            <person name="Pitt A."/>
            <person name="Hahn M.W."/>
        </authorList>
    </citation>
    <scope>NUCLEOTIDE SEQUENCE [LARGE SCALE GENOMIC DNA]</scope>
    <source>
        <strain evidence="2 3">53C-WASEF</strain>
    </source>
</reference>
<comment type="similarity">
    <text evidence="1">Belongs to the UPF0301 (AlgH) family.</text>
</comment>
<dbReference type="EMBL" id="VMBG01000001">
    <property type="protein sequence ID" value="TSJ77889.1"/>
    <property type="molecule type" value="Genomic_DNA"/>
</dbReference>
<accession>A0A556QML9</accession>
<dbReference type="OrthoDB" id="9807486at2"/>
<dbReference type="Pfam" id="PF02622">
    <property type="entry name" value="DUF179"/>
    <property type="match status" value="1"/>
</dbReference>
<dbReference type="RefSeq" id="WP_144228231.1">
    <property type="nucleotide sequence ID" value="NZ_CBCRVV010000001.1"/>
</dbReference>
<dbReference type="Proteomes" id="UP000315648">
    <property type="component" value="Unassembled WGS sequence"/>
</dbReference>
<evidence type="ECO:0000256" key="1">
    <source>
        <dbReference type="ARBA" id="ARBA00009600"/>
    </source>
</evidence>
<dbReference type="PANTHER" id="PTHR30327">
    <property type="entry name" value="UNCHARACTERIZED PROTEIN YQGE"/>
    <property type="match status" value="1"/>
</dbReference>
<proteinExistence type="inferred from homology"/>
<gene>
    <name evidence="2" type="ORF">FPL22_00850</name>
</gene>
<evidence type="ECO:0000313" key="3">
    <source>
        <dbReference type="Proteomes" id="UP000315648"/>
    </source>
</evidence>